<dbReference type="Proteomes" id="UP000799291">
    <property type="component" value="Unassembled WGS sequence"/>
</dbReference>
<feature type="compositionally biased region" description="Basic and acidic residues" evidence="1">
    <location>
        <begin position="155"/>
        <end position="164"/>
    </location>
</feature>
<accession>A0A6G1J7E5</accession>
<evidence type="ECO:0000313" key="2">
    <source>
        <dbReference type="EMBL" id="KAF2686130.1"/>
    </source>
</evidence>
<name>A0A6G1J7E5_9PLEO</name>
<evidence type="ECO:0000313" key="3">
    <source>
        <dbReference type="Proteomes" id="UP000799291"/>
    </source>
</evidence>
<proteinExistence type="predicted"/>
<dbReference type="AlphaFoldDB" id="A0A6G1J7E5"/>
<feature type="compositionally biased region" description="Polar residues" evidence="1">
    <location>
        <begin position="144"/>
        <end position="153"/>
    </location>
</feature>
<organism evidence="2 3">
    <name type="scientific">Lentithecium fluviatile CBS 122367</name>
    <dbReference type="NCBI Taxonomy" id="1168545"/>
    <lineage>
        <taxon>Eukaryota</taxon>
        <taxon>Fungi</taxon>
        <taxon>Dikarya</taxon>
        <taxon>Ascomycota</taxon>
        <taxon>Pezizomycotina</taxon>
        <taxon>Dothideomycetes</taxon>
        <taxon>Pleosporomycetidae</taxon>
        <taxon>Pleosporales</taxon>
        <taxon>Massarineae</taxon>
        <taxon>Lentitheciaceae</taxon>
        <taxon>Lentithecium</taxon>
    </lineage>
</organism>
<dbReference type="EMBL" id="MU005577">
    <property type="protein sequence ID" value="KAF2686130.1"/>
    <property type="molecule type" value="Genomic_DNA"/>
</dbReference>
<keyword evidence="3" id="KW-1185">Reference proteome</keyword>
<feature type="region of interest" description="Disordered" evidence="1">
    <location>
        <begin position="144"/>
        <end position="164"/>
    </location>
</feature>
<reference evidence="2" key="1">
    <citation type="journal article" date="2020" name="Stud. Mycol.">
        <title>101 Dothideomycetes genomes: a test case for predicting lifestyles and emergence of pathogens.</title>
        <authorList>
            <person name="Haridas S."/>
            <person name="Albert R."/>
            <person name="Binder M."/>
            <person name="Bloem J."/>
            <person name="Labutti K."/>
            <person name="Salamov A."/>
            <person name="Andreopoulos B."/>
            <person name="Baker S."/>
            <person name="Barry K."/>
            <person name="Bills G."/>
            <person name="Bluhm B."/>
            <person name="Cannon C."/>
            <person name="Castanera R."/>
            <person name="Culley D."/>
            <person name="Daum C."/>
            <person name="Ezra D."/>
            <person name="Gonzalez J."/>
            <person name="Henrissat B."/>
            <person name="Kuo A."/>
            <person name="Liang C."/>
            <person name="Lipzen A."/>
            <person name="Lutzoni F."/>
            <person name="Magnuson J."/>
            <person name="Mondo S."/>
            <person name="Nolan M."/>
            <person name="Ohm R."/>
            <person name="Pangilinan J."/>
            <person name="Park H.-J."/>
            <person name="Ramirez L."/>
            <person name="Alfaro M."/>
            <person name="Sun H."/>
            <person name="Tritt A."/>
            <person name="Yoshinaga Y."/>
            <person name="Zwiers L.-H."/>
            <person name="Turgeon B."/>
            <person name="Goodwin S."/>
            <person name="Spatafora J."/>
            <person name="Crous P."/>
            <person name="Grigoriev I."/>
        </authorList>
    </citation>
    <scope>NUCLEOTIDE SEQUENCE</scope>
    <source>
        <strain evidence="2">CBS 122367</strain>
    </source>
</reference>
<protein>
    <submittedName>
        <fullName evidence="2">Uncharacterized protein</fullName>
    </submittedName>
</protein>
<gene>
    <name evidence="2" type="ORF">K458DRAFT_402650</name>
</gene>
<sequence length="164" mass="18039">MDGQNKRDVVLSAPEKHFLAYELPAQARGCSPITEFNLPILYLSQRSPRSRTTCYIDVVIGAISCFTGELTLTGSSTFGVNVSDLLCVAKLLLLVTSDRADISIASRSRIKCFFDIPDTTKQSCRVEHRHKGCNRSRSGGWIFGSTSPGSSHSRCPHEKATEKE</sequence>
<evidence type="ECO:0000256" key="1">
    <source>
        <dbReference type="SAM" id="MobiDB-lite"/>
    </source>
</evidence>